<gene>
    <name evidence="1" type="ORF">ACFY8C_31610</name>
</gene>
<evidence type="ECO:0000313" key="2">
    <source>
        <dbReference type="Proteomes" id="UP001602370"/>
    </source>
</evidence>
<evidence type="ECO:0000313" key="1">
    <source>
        <dbReference type="EMBL" id="MFF5922829.1"/>
    </source>
</evidence>
<accession>A0ABW6XZ76</accession>
<proteinExistence type="predicted"/>
<name>A0ABW6XZ76_9ACTN</name>
<keyword evidence="2" id="KW-1185">Reference proteome</keyword>
<organism evidence="1 2">
    <name type="scientific">Streptomyces flavochromogenes</name>
    <dbReference type="NCBI Taxonomy" id="68199"/>
    <lineage>
        <taxon>Bacteria</taxon>
        <taxon>Bacillati</taxon>
        <taxon>Actinomycetota</taxon>
        <taxon>Actinomycetes</taxon>
        <taxon>Kitasatosporales</taxon>
        <taxon>Streptomycetaceae</taxon>
        <taxon>Streptomyces</taxon>
    </lineage>
</organism>
<comment type="caution">
    <text evidence="1">The sequence shown here is derived from an EMBL/GenBank/DDBJ whole genome shotgun (WGS) entry which is preliminary data.</text>
</comment>
<dbReference type="EMBL" id="JBIBDZ010000011">
    <property type="protein sequence ID" value="MFF5922829.1"/>
    <property type="molecule type" value="Genomic_DNA"/>
</dbReference>
<dbReference type="Proteomes" id="UP001602370">
    <property type="component" value="Unassembled WGS sequence"/>
</dbReference>
<protein>
    <submittedName>
        <fullName evidence="1">Uncharacterized protein</fullName>
    </submittedName>
</protein>
<reference evidence="1 2" key="1">
    <citation type="submission" date="2024-10" db="EMBL/GenBank/DDBJ databases">
        <title>The Natural Products Discovery Center: Release of the First 8490 Sequenced Strains for Exploring Actinobacteria Biosynthetic Diversity.</title>
        <authorList>
            <person name="Kalkreuter E."/>
            <person name="Kautsar S.A."/>
            <person name="Yang D."/>
            <person name="Bader C.D."/>
            <person name="Teijaro C.N."/>
            <person name="Fluegel L."/>
            <person name="Davis C.M."/>
            <person name="Simpson J.R."/>
            <person name="Lauterbach L."/>
            <person name="Steele A.D."/>
            <person name="Gui C."/>
            <person name="Meng S."/>
            <person name="Li G."/>
            <person name="Viehrig K."/>
            <person name="Ye F."/>
            <person name="Su P."/>
            <person name="Kiefer A.F."/>
            <person name="Nichols A."/>
            <person name="Cepeda A.J."/>
            <person name="Yan W."/>
            <person name="Fan B."/>
            <person name="Jiang Y."/>
            <person name="Adhikari A."/>
            <person name="Zheng C.-J."/>
            <person name="Schuster L."/>
            <person name="Cowan T.M."/>
            <person name="Smanski M.J."/>
            <person name="Chevrette M.G."/>
            <person name="De Carvalho L.P.S."/>
            <person name="Shen B."/>
        </authorList>
    </citation>
    <scope>NUCLEOTIDE SEQUENCE [LARGE SCALE GENOMIC DNA]</scope>
    <source>
        <strain evidence="1 2">NPDC012605</strain>
    </source>
</reference>
<sequence length="94" mass="9800">MVISHVLTDGILHVTLPCDLDVTHRAAAALETETLVHAHRPRIVQLKLVGNHPSPASLSALARARRMCTSLGIPLTVVGPAAAQQDASAEPTAA</sequence>
<dbReference type="RefSeq" id="WP_388310246.1">
    <property type="nucleotide sequence ID" value="NZ_JBIBDZ010000011.1"/>
</dbReference>